<dbReference type="AlphaFoldDB" id="A0A938YR89"/>
<evidence type="ECO:0000313" key="1">
    <source>
        <dbReference type="EMBL" id="MBN2067420.1"/>
    </source>
</evidence>
<evidence type="ECO:0000313" key="2">
    <source>
        <dbReference type="Proteomes" id="UP000809243"/>
    </source>
</evidence>
<name>A0A938YR89_9ARCH</name>
<proteinExistence type="predicted"/>
<dbReference type="EMBL" id="JAFGDB010000048">
    <property type="protein sequence ID" value="MBN2067420.1"/>
    <property type="molecule type" value="Genomic_DNA"/>
</dbReference>
<sequence>MKPSGQVQLEATACFAVFLALLGLMLFSLNQADANLERAKQGLKAGSEAQLCCIALDSAYTGNAEQVSTSELHCTADNTSFVESRAGSIAKTQECIAQEIKSVQRGQENFLEVKPGGHYS</sequence>
<dbReference type="Proteomes" id="UP000809243">
    <property type="component" value="Unassembled WGS sequence"/>
</dbReference>
<protein>
    <submittedName>
        <fullName evidence="1">Uncharacterized protein</fullName>
    </submittedName>
</protein>
<gene>
    <name evidence="1" type="ORF">JW744_03060</name>
</gene>
<reference evidence="1" key="1">
    <citation type="submission" date="2021-01" db="EMBL/GenBank/DDBJ databases">
        <title>Active Sulfur Cycling in an Early Earth Analoge.</title>
        <authorList>
            <person name="Hahn C.R."/>
            <person name="Youssef N.H."/>
            <person name="Elshahed M."/>
        </authorList>
    </citation>
    <scope>NUCLEOTIDE SEQUENCE</scope>
    <source>
        <strain evidence="1">Zod_Metabat.1151</strain>
    </source>
</reference>
<organism evidence="1 2">
    <name type="scientific">Candidatus Iainarchaeum sp</name>
    <dbReference type="NCBI Taxonomy" id="3101447"/>
    <lineage>
        <taxon>Archaea</taxon>
        <taxon>Candidatus Iainarchaeota</taxon>
        <taxon>Candidatus Iainarchaeia</taxon>
        <taxon>Candidatus Iainarchaeales</taxon>
        <taxon>Candidatus Iainarchaeaceae</taxon>
        <taxon>Candidatus Iainarchaeum</taxon>
    </lineage>
</organism>
<accession>A0A938YR89</accession>
<comment type="caution">
    <text evidence="1">The sequence shown here is derived from an EMBL/GenBank/DDBJ whole genome shotgun (WGS) entry which is preliminary data.</text>
</comment>